<protein>
    <submittedName>
        <fullName evidence="3">Uncharacterized protein</fullName>
    </submittedName>
</protein>
<evidence type="ECO:0000313" key="4">
    <source>
        <dbReference type="Proteomes" id="UP000680866"/>
    </source>
</evidence>
<organism evidence="3 4">
    <name type="scientific">Polymorphospora rubra</name>
    <dbReference type="NCBI Taxonomy" id="338584"/>
    <lineage>
        <taxon>Bacteria</taxon>
        <taxon>Bacillati</taxon>
        <taxon>Actinomycetota</taxon>
        <taxon>Actinomycetes</taxon>
        <taxon>Micromonosporales</taxon>
        <taxon>Micromonosporaceae</taxon>
        <taxon>Polymorphospora</taxon>
    </lineage>
</organism>
<proteinExistence type="predicted"/>
<feature type="chain" id="PRO_5032902408" evidence="2">
    <location>
        <begin position="28"/>
        <end position="281"/>
    </location>
</feature>
<name>A0A810N421_9ACTN</name>
<feature type="compositionally biased region" description="Pro residues" evidence="1">
    <location>
        <begin position="46"/>
        <end position="56"/>
    </location>
</feature>
<dbReference type="Proteomes" id="UP000680866">
    <property type="component" value="Chromosome"/>
</dbReference>
<gene>
    <name evidence="3" type="ORF">Prubr_34890</name>
</gene>
<dbReference type="KEGG" id="pry:Prubr_34890"/>
<sequence length="281" mass="30608">MKRTRAFLVGLLAAATAVVLPAVPAHAAPYCDRPNPPPICNEDPGDPPPPPPPPSDKTPTGSLESYQYLGGAQLHLSGWASDANGGPVRVRVRAYNYDYGLFYADRYHAGRGANVGFSTTVPIPGTYGTHEFCVTVENYRDWTTPVAPDRLLGCHTYKVEPPAPTGLTLSASTHYTDSTIRLSWLDNSWNEQRYHVSVNWISRGYDKSCWEVWDGEGLPPRCMPSGTAMRKDYTVTANPGTGRIYFDATGLAPNTFFNIIVNTVQDGRFSPAATGGIKTPE</sequence>
<dbReference type="EMBL" id="AP023359">
    <property type="protein sequence ID" value="BCJ66468.1"/>
    <property type="molecule type" value="Genomic_DNA"/>
</dbReference>
<evidence type="ECO:0000313" key="3">
    <source>
        <dbReference type="EMBL" id="BCJ66468.1"/>
    </source>
</evidence>
<keyword evidence="4" id="KW-1185">Reference proteome</keyword>
<keyword evidence="2" id="KW-0732">Signal</keyword>
<dbReference type="AlphaFoldDB" id="A0A810N421"/>
<feature type="signal peptide" evidence="2">
    <location>
        <begin position="1"/>
        <end position="27"/>
    </location>
</feature>
<accession>A0A810N421</accession>
<evidence type="ECO:0000256" key="2">
    <source>
        <dbReference type="SAM" id="SignalP"/>
    </source>
</evidence>
<dbReference type="RefSeq" id="WP_212826616.1">
    <property type="nucleotide sequence ID" value="NZ_AP023359.1"/>
</dbReference>
<evidence type="ECO:0000256" key="1">
    <source>
        <dbReference type="SAM" id="MobiDB-lite"/>
    </source>
</evidence>
<reference evidence="3" key="1">
    <citation type="submission" date="2020-08" db="EMBL/GenBank/DDBJ databases">
        <title>Whole genome shotgun sequence of Polymorphospora rubra NBRC 101157.</title>
        <authorList>
            <person name="Komaki H."/>
            <person name="Tamura T."/>
        </authorList>
    </citation>
    <scope>NUCLEOTIDE SEQUENCE</scope>
    <source>
        <strain evidence="3">NBRC 101157</strain>
    </source>
</reference>
<feature type="region of interest" description="Disordered" evidence="1">
    <location>
        <begin position="34"/>
        <end position="63"/>
    </location>
</feature>